<dbReference type="Proteomes" id="UP000235392">
    <property type="component" value="Unassembled WGS sequence"/>
</dbReference>
<reference evidence="5 6" key="1">
    <citation type="submission" date="2017-11" db="EMBL/GenBank/DDBJ databases">
        <title>De novo assembly and phasing of dikaryotic genomes from two isolates of Puccinia coronata f. sp. avenae, the causal agent of oat crown rust.</title>
        <authorList>
            <person name="Miller M.E."/>
            <person name="Zhang Y."/>
            <person name="Omidvar V."/>
            <person name="Sperschneider J."/>
            <person name="Schwessinger B."/>
            <person name="Raley C."/>
            <person name="Palmer J.M."/>
            <person name="Garnica D."/>
            <person name="Upadhyaya N."/>
            <person name="Rathjen J."/>
            <person name="Taylor J.M."/>
            <person name="Park R.F."/>
            <person name="Dodds P.N."/>
            <person name="Hirsch C.D."/>
            <person name="Kianian S.F."/>
            <person name="Figueroa M."/>
        </authorList>
    </citation>
    <scope>NUCLEOTIDE SEQUENCE [LARGE SCALE GENOMIC DNA]</scope>
    <source>
        <strain evidence="4">12NC29</strain>
        <strain evidence="1">12SD80</strain>
    </source>
</reference>
<dbReference type="EMBL" id="PGCJ01000128">
    <property type="protein sequence ID" value="PLW45422.1"/>
    <property type="molecule type" value="Genomic_DNA"/>
</dbReference>
<organism evidence="4 5">
    <name type="scientific">Puccinia coronata f. sp. avenae</name>
    <dbReference type="NCBI Taxonomy" id="200324"/>
    <lineage>
        <taxon>Eukaryota</taxon>
        <taxon>Fungi</taxon>
        <taxon>Dikarya</taxon>
        <taxon>Basidiomycota</taxon>
        <taxon>Pucciniomycotina</taxon>
        <taxon>Pucciniomycetes</taxon>
        <taxon>Pucciniales</taxon>
        <taxon>Pucciniaceae</taxon>
        <taxon>Puccinia</taxon>
    </lineage>
</organism>
<gene>
    <name evidence="4" type="ORF">PCANC_11917</name>
    <name evidence="2" type="ORF">PCANC_14787</name>
    <name evidence="3" type="ORF">PCASD_06093</name>
    <name evidence="1" type="ORF">PCASD_18245</name>
</gene>
<name>A0A2N5V608_9BASI</name>
<evidence type="ECO:0000313" key="4">
    <source>
        <dbReference type="EMBL" id="PLW45422.1"/>
    </source>
</evidence>
<protein>
    <submittedName>
        <fullName evidence="4">Uncharacterized protein</fullName>
    </submittedName>
</protein>
<proteinExistence type="predicted"/>
<comment type="caution">
    <text evidence="4">The sequence shown here is derived from an EMBL/GenBank/DDBJ whole genome shotgun (WGS) entry which is preliminary data.</text>
</comment>
<dbReference type="EMBL" id="PGCI01000072">
    <property type="protein sequence ID" value="PLW43033.1"/>
    <property type="molecule type" value="Genomic_DNA"/>
</dbReference>
<evidence type="ECO:0000313" key="1">
    <source>
        <dbReference type="EMBL" id="PLW13141.1"/>
    </source>
</evidence>
<evidence type="ECO:0000313" key="5">
    <source>
        <dbReference type="Proteomes" id="UP000235388"/>
    </source>
</evidence>
<dbReference type="AlphaFoldDB" id="A0A2N5V608"/>
<dbReference type="EMBL" id="PGCJ01000909">
    <property type="protein sequence ID" value="PLW14905.1"/>
    <property type="molecule type" value="Genomic_DNA"/>
</dbReference>
<keyword evidence="5" id="KW-1185">Reference proteome</keyword>
<dbReference type="Proteomes" id="UP000235388">
    <property type="component" value="Unassembled WGS sequence"/>
</dbReference>
<dbReference type="EMBL" id="PGCI01000862">
    <property type="protein sequence ID" value="PLW13141.1"/>
    <property type="molecule type" value="Genomic_DNA"/>
</dbReference>
<evidence type="ECO:0000313" key="2">
    <source>
        <dbReference type="EMBL" id="PLW14905.1"/>
    </source>
</evidence>
<evidence type="ECO:0000313" key="3">
    <source>
        <dbReference type="EMBL" id="PLW43033.1"/>
    </source>
</evidence>
<accession>A0A2N5V608</accession>
<sequence>MSMAFPAEILITLGICRVGQPFHKRRSRRPSMINLLLPWGHFSSSYFQFFASHPRIYASHSQTIPLHPLHDNPPLESSNATQLPIDLALVIFALNSNTACSVTRTSCLVQLVFTSPRKFSLVHPNRNIGEACCLISS</sequence>
<evidence type="ECO:0000313" key="6">
    <source>
        <dbReference type="Proteomes" id="UP000235392"/>
    </source>
</evidence>